<dbReference type="AlphaFoldDB" id="A0A4R3JH27"/>
<evidence type="ECO:0000256" key="8">
    <source>
        <dbReference type="ARBA" id="ARBA00023295"/>
    </source>
</evidence>
<evidence type="ECO:0000313" key="14">
    <source>
        <dbReference type="Proteomes" id="UP000702954"/>
    </source>
</evidence>
<evidence type="ECO:0000256" key="6">
    <source>
        <dbReference type="ARBA" id="ARBA00023239"/>
    </source>
</evidence>
<dbReference type="SMART" id="SM00478">
    <property type="entry name" value="ENDO3c"/>
    <property type="match status" value="1"/>
</dbReference>
<name>A0A4R3JH27_9FIRM</name>
<dbReference type="Pfam" id="PF07934">
    <property type="entry name" value="OGG_N"/>
    <property type="match status" value="1"/>
</dbReference>
<dbReference type="InterPro" id="IPR003265">
    <property type="entry name" value="HhH-GPD_domain"/>
</dbReference>
<evidence type="ECO:0000259" key="10">
    <source>
        <dbReference type="SMART" id="SM00478"/>
    </source>
</evidence>
<dbReference type="GO" id="GO:0140078">
    <property type="term" value="F:class I DNA-(apurinic or apyrimidinic site) endonuclease activity"/>
    <property type="evidence" value="ECO:0007669"/>
    <property type="project" value="UniProtKB-EC"/>
</dbReference>
<dbReference type="PANTHER" id="PTHR10242:SF2">
    <property type="entry name" value="N-GLYCOSYLASE_DNA LYASE"/>
    <property type="match status" value="1"/>
</dbReference>
<keyword evidence="4" id="KW-0378">Hydrolase</keyword>
<dbReference type="InterPro" id="IPR023170">
    <property type="entry name" value="HhH_base_excis_C"/>
</dbReference>
<dbReference type="InterPro" id="IPR052054">
    <property type="entry name" value="Oxidative_DNA_repair_enzyme"/>
</dbReference>
<accession>A0A4R3JH27</accession>
<dbReference type="Proteomes" id="UP000294613">
    <property type="component" value="Unassembled WGS sequence"/>
</dbReference>
<keyword evidence="5" id="KW-0234">DNA repair</keyword>
<comment type="similarity">
    <text evidence="1">Belongs to the type-1 OGG1 family.</text>
</comment>
<dbReference type="EC" id="4.2.99.18" evidence="2"/>
<dbReference type="SUPFAM" id="SSF48150">
    <property type="entry name" value="DNA-glycosylase"/>
    <property type="match status" value="1"/>
</dbReference>
<sequence>MVIRQSKHFNLQQICDSGQCFRMERVSENCYRVIAFGRSLEILQEGEQCTFFCTPHEFEEIWNDYFDLETDYQSYIEEINPNDSYLLAAAEWGSGIRILRQDLWEMIASFLISQQNHITRIRKCIQNLCETYGEERTGDSGNTFYTFPEPEKLAELGDDDLKACNLGYRSKYVVRTAKSIVSGEVDLDAIRHLPYAKAKKELLKLFGVGEKVADCICLFALHHLQAFPIDTHISQALQKHYKRGFPNRRYKGMQGVMQQYIFYYELTGDHEKRHM</sequence>
<comment type="catalytic activity">
    <reaction evidence="9">
        <text>2'-deoxyribonucleotide-(2'-deoxyribose 5'-phosphate)-2'-deoxyribonucleotide-DNA = a 3'-end 2'-deoxyribonucleotide-(2,3-dehydro-2,3-deoxyribose 5'-phosphate)-DNA + a 5'-end 5'-phospho-2'-deoxyribonucleoside-DNA + H(+)</text>
        <dbReference type="Rhea" id="RHEA:66592"/>
        <dbReference type="Rhea" id="RHEA-COMP:13180"/>
        <dbReference type="Rhea" id="RHEA-COMP:16897"/>
        <dbReference type="Rhea" id="RHEA-COMP:17067"/>
        <dbReference type="ChEBI" id="CHEBI:15378"/>
        <dbReference type="ChEBI" id="CHEBI:136412"/>
        <dbReference type="ChEBI" id="CHEBI:157695"/>
        <dbReference type="ChEBI" id="CHEBI:167181"/>
        <dbReference type="EC" id="4.2.99.18"/>
    </reaction>
</comment>
<dbReference type="Proteomes" id="UP000702954">
    <property type="component" value="Unassembled WGS sequence"/>
</dbReference>
<dbReference type="Pfam" id="PF00730">
    <property type="entry name" value="HhH-GPD"/>
    <property type="match status" value="1"/>
</dbReference>
<dbReference type="SUPFAM" id="SSF55945">
    <property type="entry name" value="TATA-box binding protein-like"/>
    <property type="match status" value="1"/>
</dbReference>
<dbReference type="GO" id="GO:0008534">
    <property type="term" value="F:oxidized purine nucleobase lesion DNA N-glycosylase activity"/>
    <property type="evidence" value="ECO:0007669"/>
    <property type="project" value="InterPro"/>
</dbReference>
<evidence type="ECO:0000256" key="1">
    <source>
        <dbReference type="ARBA" id="ARBA00010679"/>
    </source>
</evidence>
<organism evidence="12 13">
    <name type="scientific">Faecalimonas umbilicata</name>
    <dbReference type="NCBI Taxonomy" id="1912855"/>
    <lineage>
        <taxon>Bacteria</taxon>
        <taxon>Bacillati</taxon>
        <taxon>Bacillota</taxon>
        <taxon>Clostridia</taxon>
        <taxon>Lachnospirales</taxon>
        <taxon>Lachnospiraceae</taxon>
        <taxon>Faecalimonas</taxon>
    </lineage>
</organism>
<dbReference type="Gene3D" id="3.30.310.260">
    <property type="match status" value="1"/>
</dbReference>
<dbReference type="PANTHER" id="PTHR10242">
    <property type="entry name" value="8-OXOGUANINE DNA GLYCOSYLASE"/>
    <property type="match status" value="1"/>
</dbReference>
<keyword evidence="7" id="KW-0511">Multifunctional enzyme</keyword>
<protein>
    <recommendedName>
        <fullName evidence="2">DNA-(apurinic or apyrimidinic site) lyase</fullName>
        <ecNumber evidence="2">4.2.99.18</ecNumber>
    </recommendedName>
</protein>
<gene>
    <name evidence="12" type="ORF">EDD74_12315</name>
    <name evidence="11" type="ORF">FAEUMB_04760</name>
</gene>
<dbReference type="InterPro" id="IPR011257">
    <property type="entry name" value="DNA_glycosylase"/>
</dbReference>
<evidence type="ECO:0000256" key="4">
    <source>
        <dbReference type="ARBA" id="ARBA00022801"/>
    </source>
</evidence>
<reference evidence="12 13" key="2">
    <citation type="submission" date="2019-03" db="EMBL/GenBank/DDBJ databases">
        <title>Genomic Encyclopedia of Type Strains, Phase IV (KMG-IV): sequencing the most valuable type-strain genomes for metagenomic binning, comparative biology and taxonomic classification.</title>
        <authorList>
            <person name="Goeker M."/>
        </authorList>
    </citation>
    <scope>NUCLEOTIDE SEQUENCE [LARGE SCALE GENOMIC DNA]</scope>
    <source>
        <strain evidence="12 13">DSM 103426</strain>
    </source>
</reference>
<keyword evidence="3" id="KW-0227">DNA damage</keyword>
<comment type="caution">
    <text evidence="12">The sequence shown here is derived from an EMBL/GenBank/DDBJ whole genome shotgun (WGS) entry which is preliminary data.</text>
</comment>
<evidence type="ECO:0000313" key="13">
    <source>
        <dbReference type="Proteomes" id="UP000294613"/>
    </source>
</evidence>
<evidence type="ECO:0000256" key="2">
    <source>
        <dbReference type="ARBA" id="ARBA00012720"/>
    </source>
</evidence>
<dbReference type="GO" id="GO:0006289">
    <property type="term" value="P:nucleotide-excision repair"/>
    <property type="evidence" value="ECO:0007669"/>
    <property type="project" value="InterPro"/>
</dbReference>
<dbReference type="Gene3D" id="1.10.1670.10">
    <property type="entry name" value="Helix-hairpin-Helix base-excision DNA repair enzymes (C-terminal)"/>
    <property type="match status" value="1"/>
</dbReference>
<dbReference type="CDD" id="cd00056">
    <property type="entry name" value="ENDO3c"/>
    <property type="match status" value="1"/>
</dbReference>
<evidence type="ECO:0000256" key="9">
    <source>
        <dbReference type="ARBA" id="ARBA00044632"/>
    </source>
</evidence>
<dbReference type="EMBL" id="SLZV01000023">
    <property type="protein sequence ID" value="TCS65449.1"/>
    <property type="molecule type" value="Genomic_DNA"/>
</dbReference>
<feature type="domain" description="HhH-GPD" evidence="10">
    <location>
        <begin position="112"/>
        <end position="266"/>
    </location>
</feature>
<dbReference type="Gene3D" id="1.10.340.30">
    <property type="entry name" value="Hypothetical protein, domain 2"/>
    <property type="match status" value="1"/>
</dbReference>
<keyword evidence="8" id="KW-0326">Glycosidase</keyword>
<dbReference type="RefSeq" id="WP_116441091.1">
    <property type="nucleotide sequence ID" value="NZ_BHEO01000002.1"/>
</dbReference>
<keyword evidence="14" id="KW-1185">Reference proteome</keyword>
<dbReference type="GO" id="GO:0006284">
    <property type="term" value="P:base-excision repair"/>
    <property type="evidence" value="ECO:0007669"/>
    <property type="project" value="InterPro"/>
</dbReference>
<evidence type="ECO:0000256" key="3">
    <source>
        <dbReference type="ARBA" id="ARBA00022763"/>
    </source>
</evidence>
<dbReference type="GO" id="GO:0003684">
    <property type="term" value="F:damaged DNA binding"/>
    <property type="evidence" value="ECO:0007669"/>
    <property type="project" value="InterPro"/>
</dbReference>
<reference evidence="11 14" key="1">
    <citation type="journal article" date="2018" name="Int. J. Syst. Evol. Microbiol.">
        <title>Draft Genome Sequence of Faecalimonas umbilicata JCM 30896T, an Acetate-Producing Bacterium Isolated from Human Feces.</title>
        <authorList>
            <person name="Sakamoto M."/>
            <person name="Ikeyama N."/>
            <person name="Yuki M."/>
            <person name="Ohkuma M."/>
        </authorList>
    </citation>
    <scope>NUCLEOTIDE SEQUENCE [LARGE SCALE GENOMIC DNA]</scope>
    <source>
        <strain evidence="11 14">EGH7</strain>
    </source>
</reference>
<dbReference type="EMBL" id="BHEO01000002">
    <property type="protein sequence ID" value="GBU03935.1"/>
    <property type="molecule type" value="Genomic_DNA"/>
</dbReference>
<evidence type="ECO:0000256" key="5">
    <source>
        <dbReference type="ARBA" id="ARBA00023204"/>
    </source>
</evidence>
<evidence type="ECO:0000313" key="11">
    <source>
        <dbReference type="EMBL" id="GBU03935.1"/>
    </source>
</evidence>
<proteinExistence type="inferred from homology"/>
<keyword evidence="6 12" id="KW-0456">Lyase</keyword>
<evidence type="ECO:0000256" key="7">
    <source>
        <dbReference type="ARBA" id="ARBA00023268"/>
    </source>
</evidence>
<evidence type="ECO:0000313" key="12">
    <source>
        <dbReference type="EMBL" id="TCS65449.1"/>
    </source>
</evidence>
<dbReference type="InterPro" id="IPR012904">
    <property type="entry name" value="OGG_N"/>
</dbReference>